<feature type="compositionally biased region" description="Acidic residues" evidence="1">
    <location>
        <begin position="42"/>
        <end position="61"/>
    </location>
</feature>
<organism evidence="2 3">
    <name type="scientific">Elysia marginata</name>
    <dbReference type="NCBI Taxonomy" id="1093978"/>
    <lineage>
        <taxon>Eukaryota</taxon>
        <taxon>Metazoa</taxon>
        <taxon>Spiralia</taxon>
        <taxon>Lophotrochozoa</taxon>
        <taxon>Mollusca</taxon>
        <taxon>Gastropoda</taxon>
        <taxon>Heterobranchia</taxon>
        <taxon>Euthyneura</taxon>
        <taxon>Panpulmonata</taxon>
        <taxon>Sacoglossa</taxon>
        <taxon>Placobranchoidea</taxon>
        <taxon>Plakobranchidae</taxon>
        <taxon>Elysia</taxon>
    </lineage>
</organism>
<reference evidence="2 3" key="1">
    <citation type="journal article" date="2021" name="Elife">
        <title>Chloroplast acquisition without the gene transfer in kleptoplastic sea slugs, Plakobranchus ocellatus.</title>
        <authorList>
            <person name="Maeda T."/>
            <person name="Takahashi S."/>
            <person name="Yoshida T."/>
            <person name="Shimamura S."/>
            <person name="Takaki Y."/>
            <person name="Nagai Y."/>
            <person name="Toyoda A."/>
            <person name="Suzuki Y."/>
            <person name="Arimoto A."/>
            <person name="Ishii H."/>
            <person name="Satoh N."/>
            <person name="Nishiyama T."/>
            <person name="Hasebe M."/>
            <person name="Maruyama T."/>
            <person name="Minagawa J."/>
            <person name="Obokata J."/>
            <person name="Shigenobu S."/>
        </authorList>
    </citation>
    <scope>NUCLEOTIDE SEQUENCE [LARGE SCALE GENOMIC DNA]</scope>
</reference>
<comment type="caution">
    <text evidence="2">The sequence shown here is derived from an EMBL/GenBank/DDBJ whole genome shotgun (WGS) entry which is preliminary data.</text>
</comment>
<dbReference type="EMBL" id="BMAT01005089">
    <property type="protein sequence ID" value="GFR87414.1"/>
    <property type="molecule type" value="Genomic_DNA"/>
</dbReference>
<proteinExistence type="predicted"/>
<evidence type="ECO:0000313" key="3">
    <source>
        <dbReference type="Proteomes" id="UP000762676"/>
    </source>
</evidence>
<evidence type="ECO:0000256" key="1">
    <source>
        <dbReference type="SAM" id="MobiDB-lite"/>
    </source>
</evidence>
<accession>A0AAV4GQ76</accession>
<dbReference type="AlphaFoldDB" id="A0AAV4GQ76"/>
<protein>
    <submittedName>
        <fullName evidence="2">Uncharacterized protein</fullName>
    </submittedName>
</protein>
<keyword evidence="3" id="KW-1185">Reference proteome</keyword>
<name>A0AAV4GQ76_9GAST</name>
<gene>
    <name evidence="2" type="ORF">ElyMa_002492500</name>
</gene>
<evidence type="ECO:0000313" key="2">
    <source>
        <dbReference type="EMBL" id="GFR87414.1"/>
    </source>
</evidence>
<feature type="region of interest" description="Disordered" evidence="1">
    <location>
        <begin position="40"/>
        <end position="61"/>
    </location>
</feature>
<dbReference type="Proteomes" id="UP000762676">
    <property type="component" value="Unassembled WGS sequence"/>
</dbReference>
<feature type="non-terminal residue" evidence="2">
    <location>
        <position position="61"/>
    </location>
</feature>
<sequence length="61" mass="7123">MHLMKHTDTWQLQTPDVLVLPTVSWITGLFIAVCICHPEQVHDDDDDDEEEEEQEDDNDDD</sequence>